<dbReference type="RefSeq" id="WP_185044196.1">
    <property type="nucleotide sequence ID" value="NZ_BAABFG010000005.1"/>
</dbReference>
<dbReference type="Gene3D" id="3.90.1530.10">
    <property type="entry name" value="Conserved hypothetical protein from pyrococcus furiosus pfu- 392566-001, ParB domain"/>
    <property type="match status" value="1"/>
</dbReference>
<dbReference type="SMART" id="SM00470">
    <property type="entry name" value="ParB"/>
    <property type="match status" value="1"/>
</dbReference>
<gene>
    <name evidence="2" type="ORF">BJY16_007429</name>
</gene>
<evidence type="ECO:0000313" key="2">
    <source>
        <dbReference type="EMBL" id="MBB4743970.1"/>
    </source>
</evidence>
<reference evidence="2 3" key="1">
    <citation type="submission" date="2020-08" db="EMBL/GenBank/DDBJ databases">
        <title>Sequencing the genomes of 1000 actinobacteria strains.</title>
        <authorList>
            <person name="Klenk H.-P."/>
        </authorList>
    </citation>
    <scope>NUCLEOTIDE SEQUENCE [LARGE SCALE GENOMIC DNA]</scope>
    <source>
        <strain evidence="2 3">DSM 45809</strain>
    </source>
</reference>
<comment type="caution">
    <text evidence="2">The sequence shown here is derived from an EMBL/GenBank/DDBJ whole genome shotgun (WGS) entry which is preliminary data.</text>
</comment>
<dbReference type="AlphaFoldDB" id="A0A7W7MBM5"/>
<dbReference type="SUPFAM" id="SSF110849">
    <property type="entry name" value="ParB/Sulfiredoxin"/>
    <property type="match status" value="1"/>
</dbReference>
<evidence type="ECO:0000313" key="3">
    <source>
        <dbReference type="Proteomes" id="UP000546162"/>
    </source>
</evidence>
<dbReference type="EMBL" id="JACHNB010000001">
    <property type="protein sequence ID" value="MBB4743970.1"/>
    <property type="molecule type" value="Genomic_DNA"/>
</dbReference>
<name>A0A7W7MBM5_9ACTN</name>
<dbReference type="InterPro" id="IPR036086">
    <property type="entry name" value="ParB/Sulfiredoxin_sf"/>
</dbReference>
<keyword evidence="3" id="KW-1185">Reference proteome</keyword>
<evidence type="ECO:0000259" key="1">
    <source>
        <dbReference type="SMART" id="SM00470"/>
    </source>
</evidence>
<dbReference type="InterPro" id="IPR003115">
    <property type="entry name" value="ParB_N"/>
</dbReference>
<organism evidence="2 3">
    <name type="scientific">Actinoplanes octamycinicus</name>
    <dbReference type="NCBI Taxonomy" id="135948"/>
    <lineage>
        <taxon>Bacteria</taxon>
        <taxon>Bacillati</taxon>
        <taxon>Actinomycetota</taxon>
        <taxon>Actinomycetes</taxon>
        <taxon>Micromonosporales</taxon>
        <taxon>Micromonosporaceae</taxon>
        <taxon>Actinoplanes</taxon>
    </lineage>
</organism>
<protein>
    <submittedName>
        <fullName evidence="2">ParB-like chromosome segregation protein Spo0J</fullName>
    </submittedName>
</protein>
<dbReference type="Proteomes" id="UP000546162">
    <property type="component" value="Unassembled WGS sequence"/>
</dbReference>
<sequence length="314" mass="34047">MDEISPTHFAELSAAPPAGEPVLVPVAALSSAWTPRETALDEDHARLLAQSETPLPPILVQRSTMRVIDGVHRVHAARLKGADRIRAFLLEDDDRAAYLRSVASNVVHGLPLTLSERRAAAERLLAWFPHCSDRSIGRAAGVSGKTVAALRERRGLPAPAERLGQDGRVRPAAVPADRGLVEELISRHPDASLREIARRAGVAPNTVRKVRLRMTGTDGAGKRPAHAQEARERADVADDVLLTNLSRDPSLRYTEVGRTLLRLLHQQLATSLDGQVVESLPPHCLPLLSQAARSVALQWEQFARIAEGRANTAG</sequence>
<proteinExistence type="predicted"/>
<accession>A0A7W7MBM5</accession>
<feature type="domain" description="ParB-like N-terminal" evidence="1">
    <location>
        <begin position="22"/>
        <end position="106"/>
    </location>
</feature>